<dbReference type="GO" id="GO:0046421">
    <property type="term" value="F:methylisocitrate lyase activity"/>
    <property type="evidence" value="ECO:0007669"/>
    <property type="project" value="TreeGrafter"/>
</dbReference>
<name>A0A1H5TK38_9GAMM</name>
<dbReference type="GO" id="GO:0046872">
    <property type="term" value="F:metal ion binding"/>
    <property type="evidence" value="ECO:0007669"/>
    <property type="project" value="UniProtKB-KW"/>
</dbReference>
<keyword evidence="3" id="KW-1185">Reference proteome</keyword>
<keyword evidence="1" id="KW-0479">Metal-binding</keyword>
<dbReference type="Proteomes" id="UP000236745">
    <property type="component" value="Unassembled WGS sequence"/>
</dbReference>
<dbReference type="PANTHER" id="PTHR42905:SF3">
    <property type="entry name" value="OXALOACETATE DECARBOXYLASE"/>
    <property type="match status" value="1"/>
</dbReference>
<dbReference type="Pfam" id="PF13714">
    <property type="entry name" value="PEP_mutase"/>
    <property type="match status" value="1"/>
</dbReference>
<dbReference type="AlphaFoldDB" id="A0A1H5TK38"/>
<reference evidence="2 3" key="1">
    <citation type="submission" date="2016-10" db="EMBL/GenBank/DDBJ databases">
        <authorList>
            <person name="de Groot N.N."/>
        </authorList>
    </citation>
    <scope>NUCLEOTIDE SEQUENCE [LARGE SCALE GENOMIC DNA]</scope>
    <source>
        <strain evidence="2 3">DSM 22012</strain>
    </source>
</reference>
<evidence type="ECO:0000256" key="1">
    <source>
        <dbReference type="ARBA" id="ARBA00022723"/>
    </source>
</evidence>
<dbReference type="EMBL" id="FNVQ01000001">
    <property type="protein sequence ID" value="SEF63179.1"/>
    <property type="molecule type" value="Genomic_DNA"/>
</dbReference>
<gene>
    <name evidence="2" type="ORF">SAMN05444390_101100</name>
</gene>
<dbReference type="InterPro" id="IPR040442">
    <property type="entry name" value="Pyrv_kinase-like_dom_sf"/>
</dbReference>
<organism evidence="2 3">
    <name type="scientific">Marinobacterium lutimaris</name>
    <dbReference type="NCBI Taxonomy" id="568106"/>
    <lineage>
        <taxon>Bacteria</taxon>
        <taxon>Pseudomonadati</taxon>
        <taxon>Pseudomonadota</taxon>
        <taxon>Gammaproteobacteria</taxon>
        <taxon>Oceanospirillales</taxon>
        <taxon>Oceanospirillaceae</taxon>
        <taxon>Marinobacterium</taxon>
    </lineage>
</organism>
<dbReference type="Gene3D" id="3.20.20.60">
    <property type="entry name" value="Phosphoenolpyruvate-binding domains"/>
    <property type="match status" value="1"/>
</dbReference>
<dbReference type="CDD" id="cd00377">
    <property type="entry name" value="ICL_PEPM"/>
    <property type="match status" value="1"/>
</dbReference>
<dbReference type="InterPro" id="IPR039556">
    <property type="entry name" value="ICL/PEPM"/>
</dbReference>
<evidence type="ECO:0000313" key="2">
    <source>
        <dbReference type="EMBL" id="SEF63179.1"/>
    </source>
</evidence>
<dbReference type="PANTHER" id="PTHR42905">
    <property type="entry name" value="PHOSPHOENOLPYRUVATE CARBOXYLASE"/>
    <property type="match status" value="1"/>
</dbReference>
<dbReference type="OrthoDB" id="9771433at2"/>
<dbReference type="RefSeq" id="WP_104001132.1">
    <property type="nucleotide sequence ID" value="NZ_FNVQ01000001.1"/>
</dbReference>
<dbReference type="InterPro" id="IPR015813">
    <property type="entry name" value="Pyrv/PenolPyrv_kinase-like_dom"/>
</dbReference>
<proteinExistence type="predicted"/>
<evidence type="ECO:0000313" key="3">
    <source>
        <dbReference type="Proteomes" id="UP000236745"/>
    </source>
</evidence>
<accession>A0A1H5TK38</accession>
<sequence>MTAFYNSIEETEGHEVLASVHCPIAARMAVDLGFNYGMVGGSVASLSMLGTPDLMLLTSTELCDLVKRTSQSSTLKIIVDGDAGYGNALNTMRTVVELEMAGATAVTLEDTKLPISYGQTKTKLISPLEQLDKLAAALDARSSDRFGIIARTQVVAGEEIEAVADRVFQYSEAGVDGICLAGVTDPEQLEAISKASAKPKMLITYGKANTLTEENFKSCNVKLLLSGHSPFEASIVAAYKALSALAGKDIPGDELKYGEIIGKYTEKERFDRSIKRYLKISE</sequence>
<dbReference type="SUPFAM" id="SSF51621">
    <property type="entry name" value="Phosphoenolpyruvate/pyruvate domain"/>
    <property type="match status" value="1"/>
</dbReference>
<protein>
    <submittedName>
        <fullName evidence="2">Carboxyvinyl-carboxyphosphonate phosphorylmutase</fullName>
    </submittedName>
</protein>
<dbReference type="GO" id="GO:0019629">
    <property type="term" value="P:propionate catabolic process, 2-methylcitrate cycle"/>
    <property type="evidence" value="ECO:0007669"/>
    <property type="project" value="TreeGrafter"/>
</dbReference>